<keyword evidence="14" id="KW-0157">Chromophore</keyword>
<dbReference type="InterPro" id="IPR000014">
    <property type="entry name" value="PAS"/>
</dbReference>
<dbReference type="Gene3D" id="3.30.450.40">
    <property type="match status" value="1"/>
</dbReference>
<organism evidence="20 21">
    <name type="scientific">Microvirga subterranea</name>
    <dbReference type="NCBI Taxonomy" id="186651"/>
    <lineage>
        <taxon>Bacteria</taxon>
        <taxon>Pseudomonadati</taxon>
        <taxon>Pseudomonadota</taxon>
        <taxon>Alphaproteobacteria</taxon>
        <taxon>Hyphomicrobiales</taxon>
        <taxon>Methylobacteriaceae</taxon>
        <taxon>Microvirga</taxon>
    </lineage>
</organism>
<dbReference type="SMART" id="SM00911">
    <property type="entry name" value="HWE_HK"/>
    <property type="match status" value="1"/>
</dbReference>
<evidence type="ECO:0000256" key="12">
    <source>
        <dbReference type="ARBA" id="ARBA00022777"/>
    </source>
</evidence>
<accession>A0A370HJS0</accession>
<feature type="domain" description="PAS" evidence="18">
    <location>
        <begin position="41"/>
        <end position="112"/>
    </location>
</feature>
<dbReference type="GO" id="GO:0005524">
    <property type="term" value="F:ATP binding"/>
    <property type="evidence" value="ECO:0007669"/>
    <property type="project" value="UniProtKB-KW"/>
</dbReference>
<dbReference type="Gene3D" id="2.10.70.100">
    <property type="match status" value="2"/>
</dbReference>
<keyword evidence="7" id="KW-0285">Flavoprotein</keyword>
<dbReference type="InterPro" id="IPR011102">
    <property type="entry name" value="Sig_transdc_His_kinase_HWE"/>
</dbReference>
<dbReference type="FunFam" id="3.30.450.20:FF:000099">
    <property type="entry name" value="Sensory box sensor histidine kinase"/>
    <property type="match status" value="1"/>
</dbReference>
<evidence type="ECO:0000256" key="6">
    <source>
        <dbReference type="ARBA" id="ARBA00022606"/>
    </source>
</evidence>
<evidence type="ECO:0000256" key="4">
    <source>
        <dbReference type="ARBA" id="ARBA00022543"/>
    </source>
</evidence>
<dbReference type="Gene3D" id="3.30.565.10">
    <property type="entry name" value="Histidine kinase-like ATPase, C-terminal domain"/>
    <property type="match status" value="1"/>
</dbReference>
<dbReference type="AlphaFoldDB" id="A0A370HJS0"/>
<dbReference type="PANTHER" id="PTHR41523:SF8">
    <property type="entry name" value="ETHYLENE RESPONSE SENSOR PROTEIN"/>
    <property type="match status" value="1"/>
</dbReference>
<dbReference type="InterPro" id="IPR000700">
    <property type="entry name" value="PAS-assoc_C"/>
</dbReference>
<dbReference type="InterPro" id="IPR036890">
    <property type="entry name" value="HATPase_C_sf"/>
</dbReference>
<dbReference type="Pfam" id="PF01590">
    <property type="entry name" value="GAF"/>
    <property type="match status" value="1"/>
</dbReference>
<dbReference type="RefSeq" id="WP_114770684.1">
    <property type="nucleotide sequence ID" value="NZ_QQBB01000005.1"/>
</dbReference>
<keyword evidence="10" id="KW-0677">Repeat</keyword>
<dbReference type="SMART" id="SM00065">
    <property type="entry name" value="GAF"/>
    <property type="match status" value="1"/>
</dbReference>
<evidence type="ECO:0000256" key="14">
    <source>
        <dbReference type="ARBA" id="ARBA00022991"/>
    </source>
</evidence>
<feature type="domain" description="PAC" evidence="19">
    <location>
        <begin position="540"/>
        <end position="593"/>
    </location>
</feature>
<protein>
    <recommendedName>
        <fullName evidence="3">Blue-light-activated histidine kinase</fullName>
        <ecNumber evidence="2">2.7.13.3</ecNumber>
    </recommendedName>
</protein>
<evidence type="ECO:0000256" key="1">
    <source>
        <dbReference type="ARBA" id="ARBA00000085"/>
    </source>
</evidence>
<gene>
    <name evidence="20" type="ORF">DES45_105190</name>
</gene>
<dbReference type="GO" id="GO:0009881">
    <property type="term" value="F:photoreceptor activity"/>
    <property type="evidence" value="ECO:0007669"/>
    <property type="project" value="UniProtKB-KW"/>
</dbReference>
<dbReference type="PANTHER" id="PTHR41523">
    <property type="entry name" value="TWO-COMPONENT SYSTEM SENSOR PROTEIN"/>
    <property type="match status" value="1"/>
</dbReference>
<dbReference type="InterPro" id="IPR003018">
    <property type="entry name" value="GAF"/>
</dbReference>
<dbReference type="InterPro" id="IPR035965">
    <property type="entry name" value="PAS-like_dom_sf"/>
</dbReference>
<dbReference type="Pfam" id="PF08447">
    <property type="entry name" value="PAS_3"/>
    <property type="match status" value="2"/>
</dbReference>
<dbReference type="CDD" id="cd00130">
    <property type="entry name" value="PAS"/>
    <property type="match status" value="3"/>
</dbReference>
<dbReference type="Pfam" id="PF07536">
    <property type="entry name" value="HWE_HK"/>
    <property type="match status" value="1"/>
</dbReference>
<dbReference type="InterPro" id="IPR029016">
    <property type="entry name" value="GAF-like_dom_sf"/>
</dbReference>
<keyword evidence="6" id="KW-0716">Sensory transduction</keyword>
<evidence type="ECO:0000256" key="2">
    <source>
        <dbReference type="ARBA" id="ARBA00012438"/>
    </source>
</evidence>
<feature type="domain" description="PAS" evidence="18">
    <location>
        <begin position="466"/>
        <end position="537"/>
    </location>
</feature>
<comment type="catalytic activity">
    <reaction evidence="1">
        <text>ATP + protein L-histidine = ADP + protein N-phospho-L-histidine.</text>
        <dbReference type="EC" id="2.7.13.3"/>
    </reaction>
</comment>
<evidence type="ECO:0000256" key="7">
    <source>
        <dbReference type="ARBA" id="ARBA00022630"/>
    </source>
</evidence>
<evidence type="ECO:0000259" key="19">
    <source>
        <dbReference type="PROSITE" id="PS50113"/>
    </source>
</evidence>
<keyword evidence="5" id="KW-0597">Phosphoprotein</keyword>
<keyword evidence="4" id="KW-0600">Photoreceptor protein</keyword>
<evidence type="ECO:0000256" key="16">
    <source>
        <dbReference type="ARBA" id="ARBA00023170"/>
    </source>
</evidence>
<evidence type="ECO:0000256" key="13">
    <source>
        <dbReference type="ARBA" id="ARBA00022840"/>
    </source>
</evidence>
<evidence type="ECO:0000313" key="21">
    <source>
        <dbReference type="Proteomes" id="UP000254925"/>
    </source>
</evidence>
<evidence type="ECO:0000256" key="15">
    <source>
        <dbReference type="ARBA" id="ARBA00023026"/>
    </source>
</evidence>
<dbReference type="InterPro" id="IPR013767">
    <property type="entry name" value="PAS_fold"/>
</dbReference>
<dbReference type="NCBIfam" id="TIGR00229">
    <property type="entry name" value="sensory_box"/>
    <property type="match status" value="3"/>
</dbReference>
<keyword evidence="15" id="KW-0843">Virulence</keyword>
<dbReference type="PROSITE" id="PS50112">
    <property type="entry name" value="PAS"/>
    <property type="match status" value="3"/>
</dbReference>
<dbReference type="GO" id="GO:0004673">
    <property type="term" value="F:protein histidine kinase activity"/>
    <property type="evidence" value="ECO:0007669"/>
    <property type="project" value="UniProtKB-EC"/>
</dbReference>
<dbReference type="EMBL" id="QQBB01000005">
    <property type="protein sequence ID" value="RDI58667.1"/>
    <property type="molecule type" value="Genomic_DNA"/>
</dbReference>
<dbReference type="SUPFAM" id="SSF55785">
    <property type="entry name" value="PYP-like sensor domain (PAS domain)"/>
    <property type="match status" value="3"/>
</dbReference>
<keyword evidence="8" id="KW-0288">FMN</keyword>
<evidence type="ECO:0000313" key="20">
    <source>
        <dbReference type="EMBL" id="RDI58667.1"/>
    </source>
</evidence>
<feature type="domain" description="PAC" evidence="19">
    <location>
        <begin position="413"/>
        <end position="465"/>
    </location>
</feature>
<evidence type="ECO:0000259" key="18">
    <source>
        <dbReference type="PROSITE" id="PS50112"/>
    </source>
</evidence>
<evidence type="ECO:0000256" key="5">
    <source>
        <dbReference type="ARBA" id="ARBA00022553"/>
    </source>
</evidence>
<evidence type="ECO:0000256" key="10">
    <source>
        <dbReference type="ARBA" id="ARBA00022737"/>
    </source>
</evidence>
<evidence type="ECO:0000256" key="11">
    <source>
        <dbReference type="ARBA" id="ARBA00022741"/>
    </source>
</evidence>
<dbReference type="Gene3D" id="3.30.450.20">
    <property type="entry name" value="PAS domain"/>
    <property type="match status" value="3"/>
</dbReference>
<name>A0A370HJS0_9HYPH</name>
<dbReference type="Proteomes" id="UP000254925">
    <property type="component" value="Unassembled WGS sequence"/>
</dbReference>
<sequence length="794" mass="89005">MTKQQEMLSDGEAAATAAESPGRTGDLEARLAAAEAELRRSRGALRMALDIGRFGSWERDVETNALTIDATAKSILGLKPDGPVTHAQIEALYHPGDAERIAQAISYALSTKTDFNIEHRIIRPDGRIGRILVRGGAVYDHDRPVRVFGVLQDVTERERVKEEINLAQRRQEFLLGLNDRLREIDDPSQIMEATARGLAQFLKVDCVGYGEVDEERGMVLVEREWSRGAISNEGRHYRLEDFVPDMLAELRQGHVLAIEDVQNEPRWSASAIRGVFSAVNARAAIAVPLLKNRRLTALLYLNAAEPRTWSANDAALIEDVAERTWIAVERARAEAALRQSEARFRLIAEALPALVWIIDENLHLVYANDRWREFSGLPVEQSLGDSWMSWVNPDDLARVLEEVRPAREARSSFVTEMRYRTQSGAYRWHLIQMGPVYDAKGAFRGWCGTSVDIHDLKETEHALRRSEEQLRIALRAAKMGDWSWDMASDAMTLSPRAAEIFGVDPATPITWTELRNLLHPADMERATAAMLRSMETQVPYDVEYRIRRASDGARAWVAAQGQTTLNESGILSGMTGVVQDITDRKHAEERQHLLIRELHHRVKNTLATVQAIVGSTARTASSIDEFYQGFVGRIVSLARTHNLLTEDLWQKASLEELVQTELGPYEDEARNRVIVEGPSVELPSEAAVPIGMAIHELTTNAAKHGALSTFGGQVEVTWRIEPGEPRPRLRFSWAERGGPRVSMPTRQGFGSRLLQRVLAAQLQAEVKMEFPEDGFRFTMELPIPGDPPLFNPDQ</sequence>
<keyword evidence="11" id="KW-0547">Nucleotide-binding</keyword>
<proteinExistence type="predicted"/>
<dbReference type="GO" id="GO:0006355">
    <property type="term" value="P:regulation of DNA-templated transcription"/>
    <property type="evidence" value="ECO:0007669"/>
    <property type="project" value="InterPro"/>
</dbReference>
<feature type="domain" description="PAS" evidence="18">
    <location>
        <begin position="340"/>
        <end position="410"/>
    </location>
</feature>
<dbReference type="Pfam" id="PF00989">
    <property type="entry name" value="PAS"/>
    <property type="match status" value="1"/>
</dbReference>
<evidence type="ECO:0000256" key="8">
    <source>
        <dbReference type="ARBA" id="ARBA00022643"/>
    </source>
</evidence>
<dbReference type="SMART" id="SM00086">
    <property type="entry name" value="PAC"/>
    <property type="match status" value="3"/>
</dbReference>
<dbReference type="SMART" id="SM00091">
    <property type="entry name" value="PAS"/>
    <property type="match status" value="3"/>
</dbReference>
<evidence type="ECO:0000256" key="3">
    <source>
        <dbReference type="ARBA" id="ARBA00021740"/>
    </source>
</evidence>
<dbReference type="PROSITE" id="PS50113">
    <property type="entry name" value="PAC"/>
    <property type="match status" value="3"/>
</dbReference>
<evidence type="ECO:0000256" key="17">
    <source>
        <dbReference type="SAM" id="MobiDB-lite"/>
    </source>
</evidence>
<feature type="domain" description="PAC" evidence="19">
    <location>
        <begin position="115"/>
        <end position="166"/>
    </location>
</feature>
<dbReference type="EC" id="2.7.13.3" evidence="2"/>
<comment type="caution">
    <text evidence="20">The sequence shown here is derived from an EMBL/GenBank/DDBJ whole genome shotgun (WGS) entry which is preliminary data.</text>
</comment>
<dbReference type="InterPro" id="IPR013655">
    <property type="entry name" value="PAS_fold_3"/>
</dbReference>
<dbReference type="InterPro" id="IPR001610">
    <property type="entry name" value="PAC"/>
</dbReference>
<dbReference type="OrthoDB" id="341208at2"/>
<keyword evidence="21" id="KW-1185">Reference proteome</keyword>
<dbReference type="SUPFAM" id="SSF55781">
    <property type="entry name" value="GAF domain-like"/>
    <property type="match status" value="1"/>
</dbReference>
<keyword evidence="9" id="KW-0808">Transferase</keyword>
<keyword evidence="16" id="KW-0675">Receptor</keyword>
<evidence type="ECO:0000256" key="9">
    <source>
        <dbReference type="ARBA" id="ARBA00022679"/>
    </source>
</evidence>
<keyword evidence="12" id="KW-0418">Kinase</keyword>
<reference evidence="20 21" key="1">
    <citation type="submission" date="2018-07" db="EMBL/GenBank/DDBJ databases">
        <title>Genomic Encyclopedia of Type Strains, Phase IV (KMG-IV): sequencing the most valuable type-strain genomes for metagenomic binning, comparative biology and taxonomic classification.</title>
        <authorList>
            <person name="Goeker M."/>
        </authorList>
    </citation>
    <scope>NUCLEOTIDE SEQUENCE [LARGE SCALE GENOMIC DNA]</scope>
    <source>
        <strain evidence="20 21">DSM 14364</strain>
    </source>
</reference>
<keyword evidence="13" id="KW-0067">ATP-binding</keyword>
<feature type="region of interest" description="Disordered" evidence="17">
    <location>
        <begin position="1"/>
        <end position="26"/>
    </location>
</feature>